<accession>A0A395NZ88</accession>
<dbReference type="GO" id="GO:0005886">
    <property type="term" value="C:plasma membrane"/>
    <property type="evidence" value="ECO:0007669"/>
    <property type="project" value="TreeGrafter"/>
</dbReference>
<dbReference type="PANTHER" id="PTHR23502:SF30">
    <property type="entry name" value="TRANSPORTER, PUTATIVE (AFU_ORTHOLOGUE AFUA_8G04702)-RELATED"/>
    <property type="match status" value="1"/>
</dbReference>
<dbReference type="EMBL" id="PXOA01000052">
    <property type="protein sequence ID" value="RFU81384.1"/>
    <property type="molecule type" value="Genomic_DNA"/>
</dbReference>
<keyword evidence="5" id="KW-0808">Transferase</keyword>
<keyword evidence="4" id="KW-0472">Membrane</keyword>
<protein>
    <submittedName>
        <fullName evidence="5">Serine threonine kinase 16</fullName>
    </submittedName>
</protein>
<comment type="subcellular location">
    <subcellularLocation>
        <location evidence="1">Membrane</location>
        <topology evidence="1">Multi-pass membrane protein</topology>
    </subcellularLocation>
</comment>
<dbReference type="STRING" id="490622.A0A395NZ88"/>
<keyword evidence="6" id="KW-1185">Reference proteome</keyword>
<organism evidence="5 6">
    <name type="scientific">Trichoderma arundinaceum</name>
    <dbReference type="NCBI Taxonomy" id="490622"/>
    <lineage>
        <taxon>Eukaryota</taxon>
        <taxon>Fungi</taxon>
        <taxon>Dikarya</taxon>
        <taxon>Ascomycota</taxon>
        <taxon>Pezizomycotina</taxon>
        <taxon>Sordariomycetes</taxon>
        <taxon>Hypocreomycetidae</taxon>
        <taxon>Hypocreales</taxon>
        <taxon>Hypocreaceae</taxon>
        <taxon>Trichoderma</taxon>
    </lineage>
</organism>
<sequence>MCGLAFATTMGVTLSINYLIDSYHEISGDAIVTVIIVRNTMSFAISYGITPWLTNLGYKNCFISAACISVATSSVCFIMIKYGKGLRVRSAGKYHAMVSLDQAKQEME</sequence>
<name>A0A395NZ88_TRIAR</name>
<proteinExistence type="predicted"/>
<keyword evidence="2" id="KW-0812">Transmembrane</keyword>
<dbReference type="GO" id="GO:0016301">
    <property type="term" value="F:kinase activity"/>
    <property type="evidence" value="ECO:0007669"/>
    <property type="project" value="UniProtKB-KW"/>
</dbReference>
<evidence type="ECO:0000313" key="5">
    <source>
        <dbReference type="EMBL" id="RFU81384.1"/>
    </source>
</evidence>
<dbReference type="AlphaFoldDB" id="A0A395NZ88"/>
<evidence type="ECO:0000256" key="2">
    <source>
        <dbReference type="ARBA" id="ARBA00022692"/>
    </source>
</evidence>
<reference evidence="5 6" key="1">
    <citation type="journal article" date="2018" name="PLoS Pathog.">
        <title>Evolution of structural diversity of trichothecenes, a family of toxins produced by plant pathogenic and entomopathogenic fungi.</title>
        <authorList>
            <person name="Proctor R.H."/>
            <person name="McCormick S.P."/>
            <person name="Kim H.S."/>
            <person name="Cardoza R.E."/>
            <person name="Stanley A.M."/>
            <person name="Lindo L."/>
            <person name="Kelly A."/>
            <person name="Brown D.W."/>
            <person name="Lee T."/>
            <person name="Vaughan M.M."/>
            <person name="Alexander N.J."/>
            <person name="Busman M."/>
            <person name="Gutierrez S."/>
        </authorList>
    </citation>
    <scope>NUCLEOTIDE SEQUENCE [LARGE SCALE GENOMIC DNA]</scope>
    <source>
        <strain evidence="5 6">IBT 40837</strain>
    </source>
</reference>
<evidence type="ECO:0000313" key="6">
    <source>
        <dbReference type="Proteomes" id="UP000266272"/>
    </source>
</evidence>
<dbReference type="PANTHER" id="PTHR23502">
    <property type="entry name" value="MAJOR FACILITATOR SUPERFAMILY"/>
    <property type="match status" value="1"/>
</dbReference>
<dbReference type="GO" id="GO:0022857">
    <property type="term" value="F:transmembrane transporter activity"/>
    <property type="evidence" value="ECO:0007669"/>
    <property type="project" value="TreeGrafter"/>
</dbReference>
<evidence type="ECO:0000256" key="3">
    <source>
        <dbReference type="ARBA" id="ARBA00022989"/>
    </source>
</evidence>
<dbReference type="Proteomes" id="UP000266272">
    <property type="component" value="Unassembled WGS sequence"/>
</dbReference>
<evidence type="ECO:0000256" key="4">
    <source>
        <dbReference type="ARBA" id="ARBA00023136"/>
    </source>
</evidence>
<evidence type="ECO:0000256" key="1">
    <source>
        <dbReference type="ARBA" id="ARBA00004141"/>
    </source>
</evidence>
<dbReference type="OrthoDB" id="5215911at2759"/>
<keyword evidence="5" id="KW-0418">Kinase</keyword>
<keyword evidence="3" id="KW-1133">Transmembrane helix</keyword>
<comment type="caution">
    <text evidence="5">The sequence shown here is derived from an EMBL/GenBank/DDBJ whole genome shotgun (WGS) entry which is preliminary data.</text>
</comment>
<gene>
    <name evidence="5" type="ORF">TARUN_833</name>
</gene>